<accession>A0A0N1NZF5</accession>
<evidence type="ECO:0000313" key="2">
    <source>
        <dbReference type="Proteomes" id="UP000038010"/>
    </source>
</evidence>
<dbReference type="AlphaFoldDB" id="A0A0N1NZF5"/>
<sequence length="86" mass="9472">MGNSTSKSSSVRSKSTIKEAIESINRQIDYRPAEADALQKELQCLKVGQGQITGNSPTTSVYIDRKKMCSGNGIGCEKHQYNGYRK</sequence>
<organism evidence="1 2">
    <name type="scientific">Cyphellophora attinorum</name>
    <dbReference type="NCBI Taxonomy" id="1664694"/>
    <lineage>
        <taxon>Eukaryota</taxon>
        <taxon>Fungi</taxon>
        <taxon>Dikarya</taxon>
        <taxon>Ascomycota</taxon>
        <taxon>Pezizomycotina</taxon>
        <taxon>Eurotiomycetes</taxon>
        <taxon>Chaetothyriomycetidae</taxon>
        <taxon>Chaetothyriales</taxon>
        <taxon>Cyphellophoraceae</taxon>
        <taxon>Cyphellophora</taxon>
    </lineage>
</organism>
<gene>
    <name evidence="1" type="ORF">AB675_11311</name>
</gene>
<dbReference type="RefSeq" id="XP_018000165.1">
    <property type="nucleotide sequence ID" value="XM_018140145.1"/>
</dbReference>
<dbReference type="Proteomes" id="UP000038010">
    <property type="component" value="Unassembled WGS sequence"/>
</dbReference>
<evidence type="ECO:0000313" key="1">
    <source>
        <dbReference type="EMBL" id="KPI40202.1"/>
    </source>
</evidence>
<dbReference type="GeneID" id="28732025"/>
<reference evidence="1 2" key="1">
    <citation type="submission" date="2015-06" db="EMBL/GenBank/DDBJ databases">
        <title>Draft genome of the ant-associated black yeast Phialophora attae CBS 131958.</title>
        <authorList>
            <person name="Moreno L.F."/>
            <person name="Stielow B.J."/>
            <person name="de Hoog S."/>
            <person name="Vicente V.A."/>
            <person name="Weiss V.A."/>
            <person name="de Vries M."/>
            <person name="Cruz L.M."/>
            <person name="Souza E.M."/>
        </authorList>
    </citation>
    <scope>NUCLEOTIDE SEQUENCE [LARGE SCALE GENOMIC DNA]</scope>
    <source>
        <strain evidence="1 2">CBS 131958</strain>
    </source>
</reference>
<name>A0A0N1NZF5_9EURO</name>
<proteinExistence type="predicted"/>
<protein>
    <submittedName>
        <fullName evidence="1">Uncharacterized protein</fullName>
    </submittedName>
</protein>
<keyword evidence="2" id="KW-1185">Reference proteome</keyword>
<comment type="caution">
    <text evidence="1">The sequence shown here is derived from an EMBL/GenBank/DDBJ whole genome shotgun (WGS) entry which is preliminary data.</text>
</comment>
<dbReference type="VEuPathDB" id="FungiDB:AB675_11311"/>
<dbReference type="EMBL" id="LFJN01000013">
    <property type="protein sequence ID" value="KPI40202.1"/>
    <property type="molecule type" value="Genomic_DNA"/>
</dbReference>